<dbReference type="EMBL" id="RCSX01000068">
    <property type="protein sequence ID" value="KAF7908791.1"/>
    <property type="molecule type" value="Genomic_DNA"/>
</dbReference>
<gene>
    <name evidence="2" type="ORF">EAE98_012450</name>
</gene>
<keyword evidence="3" id="KW-1185">Reference proteome</keyword>
<dbReference type="GeneID" id="62239221"/>
<evidence type="ECO:0000256" key="1">
    <source>
        <dbReference type="SAM" id="Phobius"/>
    </source>
</evidence>
<accession>A0ABQ7I318</accession>
<protein>
    <recommendedName>
        <fullName evidence="4">DUF202 domain-containing protein</fullName>
    </recommendedName>
</protein>
<keyword evidence="1" id="KW-0812">Transmembrane</keyword>
<keyword evidence="1" id="KW-0472">Membrane</keyword>
<dbReference type="RefSeq" id="XP_038803563.1">
    <property type="nucleotide sequence ID" value="XM_038960075.1"/>
</dbReference>
<name>A0ABQ7I318_9HELO</name>
<proteinExistence type="predicted"/>
<evidence type="ECO:0008006" key="4">
    <source>
        <dbReference type="Google" id="ProtNLM"/>
    </source>
</evidence>
<organism evidence="2 3">
    <name type="scientific">Botrytis deweyae</name>
    <dbReference type="NCBI Taxonomy" id="2478750"/>
    <lineage>
        <taxon>Eukaryota</taxon>
        <taxon>Fungi</taxon>
        <taxon>Dikarya</taxon>
        <taxon>Ascomycota</taxon>
        <taxon>Pezizomycotina</taxon>
        <taxon>Leotiomycetes</taxon>
        <taxon>Helotiales</taxon>
        <taxon>Sclerotiniaceae</taxon>
        <taxon>Botrytis</taxon>
    </lineage>
</organism>
<reference evidence="2 3" key="1">
    <citation type="journal article" date="2020" name="Genome Biol. Evol.">
        <title>Comparative genomics of Sclerotiniaceae.</title>
        <authorList>
            <person name="Valero Jimenez C.A."/>
            <person name="Steentjes M."/>
            <person name="Scholten O.E."/>
            <person name="Van Kan J.A.L."/>
        </authorList>
    </citation>
    <scope>NUCLEOTIDE SEQUENCE [LARGE SCALE GENOMIC DNA]</scope>
    <source>
        <strain evidence="2 3">B1</strain>
    </source>
</reference>
<dbReference type="Proteomes" id="UP000783213">
    <property type="component" value="Unassembled WGS sequence"/>
</dbReference>
<comment type="caution">
    <text evidence="2">The sequence shown here is derived from an EMBL/GenBank/DDBJ whole genome shotgun (WGS) entry which is preliminary data.</text>
</comment>
<sequence length="94" mass="10425">MFTFKYMNEQEVIALRITLSIVGIFIVGLRFITQNLEYSKRGIDDWLILSGLVRAHNGAFGSPTPATPSGLSPEKEELYTDPLTTFDQKGASTV</sequence>
<evidence type="ECO:0000313" key="2">
    <source>
        <dbReference type="EMBL" id="KAF7908791.1"/>
    </source>
</evidence>
<evidence type="ECO:0000313" key="3">
    <source>
        <dbReference type="Proteomes" id="UP000783213"/>
    </source>
</evidence>
<keyword evidence="1" id="KW-1133">Transmembrane helix</keyword>
<feature type="transmembrane region" description="Helical" evidence="1">
    <location>
        <begin position="12"/>
        <end position="32"/>
    </location>
</feature>